<evidence type="ECO:0000313" key="4">
    <source>
        <dbReference type="Proteomes" id="UP001597018"/>
    </source>
</evidence>
<gene>
    <name evidence="3" type="ORF">ACFQ16_07885</name>
</gene>
<feature type="transmembrane region" description="Helical" evidence="2">
    <location>
        <begin position="98"/>
        <end position="118"/>
    </location>
</feature>
<protein>
    <recommendedName>
        <fullName evidence="5">DUF2637 domain-containing protein</fullName>
    </recommendedName>
</protein>
<feature type="transmembrane region" description="Helical" evidence="2">
    <location>
        <begin position="130"/>
        <end position="147"/>
    </location>
</feature>
<dbReference type="EMBL" id="JBHTIW010000003">
    <property type="protein sequence ID" value="MFD0919660.1"/>
    <property type="molecule type" value="Genomic_DNA"/>
</dbReference>
<keyword evidence="2" id="KW-1133">Transmembrane helix</keyword>
<reference evidence="4" key="1">
    <citation type="journal article" date="2019" name="Int. J. Syst. Evol. Microbiol.">
        <title>The Global Catalogue of Microorganisms (GCM) 10K type strain sequencing project: providing services to taxonomists for standard genome sequencing and annotation.</title>
        <authorList>
            <consortium name="The Broad Institute Genomics Platform"/>
            <consortium name="The Broad Institute Genome Sequencing Center for Infectious Disease"/>
            <person name="Wu L."/>
            <person name="Ma J."/>
        </authorList>
    </citation>
    <scope>NUCLEOTIDE SEQUENCE [LARGE SCALE GENOMIC DNA]</scope>
    <source>
        <strain evidence="4">CCUG 56401</strain>
    </source>
</reference>
<proteinExistence type="predicted"/>
<accession>A0ABW3FNG7</accession>
<evidence type="ECO:0000256" key="1">
    <source>
        <dbReference type="SAM" id="MobiDB-lite"/>
    </source>
</evidence>
<sequence>MNMPIDWVQAREARRSAAAERRREDRRVEREERRKDRELAAKLAEQRARERRERRSQARARWWAVAREYGLWLPLIVAPTAMAWSAQTDQGQRLYGPVGVLLPVLTETAAWVISFEIGRRLKQGVAVGRARVAMWAVAAATAMLAFLKGVSTSVPAGLVMAVVAIAGLAVHQIKVGMDAAAERGEVRAPGLGVRWLWSPVRSVRAAYRSAVTGRPVTEVYDSRSREERRLDRQAARRVRAMRRAAVKQASGRLHPDGRVSLLHGSGVVSLASSRRFRGPELAPVESGHDEWVHVVEDWVNTQHHSEPDEGSGTGSRPDDQPELGTLRVVTPTTTTPAEPEEEPMAEPSAAERVEDARNLARARECIRAGELPPRPTIREIQDALRIQRQRAARIRRQLHDDRGQNAA</sequence>
<feature type="transmembrane region" description="Helical" evidence="2">
    <location>
        <begin position="153"/>
        <end position="170"/>
    </location>
</feature>
<feature type="transmembrane region" description="Helical" evidence="2">
    <location>
        <begin position="69"/>
        <end position="86"/>
    </location>
</feature>
<comment type="caution">
    <text evidence="3">The sequence shown here is derived from an EMBL/GenBank/DDBJ whole genome shotgun (WGS) entry which is preliminary data.</text>
</comment>
<feature type="region of interest" description="Disordered" evidence="1">
    <location>
        <begin position="14"/>
        <end position="35"/>
    </location>
</feature>
<keyword evidence="2" id="KW-0812">Transmembrane</keyword>
<feature type="region of interest" description="Disordered" evidence="1">
    <location>
        <begin position="303"/>
        <end position="357"/>
    </location>
</feature>
<evidence type="ECO:0000313" key="3">
    <source>
        <dbReference type="EMBL" id="MFD0919660.1"/>
    </source>
</evidence>
<keyword evidence="2" id="KW-0472">Membrane</keyword>
<organism evidence="3 4">
    <name type="scientific">Saccharopolyspora rosea</name>
    <dbReference type="NCBI Taxonomy" id="524884"/>
    <lineage>
        <taxon>Bacteria</taxon>
        <taxon>Bacillati</taxon>
        <taxon>Actinomycetota</taxon>
        <taxon>Actinomycetes</taxon>
        <taxon>Pseudonocardiales</taxon>
        <taxon>Pseudonocardiaceae</taxon>
        <taxon>Saccharopolyspora</taxon>
    </lineage>
</organism>
<evidence type="ECO:0008006" key="5">
    <source>
        <dbReference type="Google" id="ProtNLM"/>
    </source>
</evidence>
<name>A0ABW3FNG7_9PSEU</name>
<dbReference type="RefSeq" id="WP_345599992.1">
    <property type="nucleotide sequence ID" value="NZ_BAABLT010000001.1"/>
</dbReference>
<evidence type="ECO:0000256" key="2">
    <source>
        <dbReference type="SAM" id="Phobius"/>
    </source>
</evidence>
<keyword evidence="4" id="KW-1185">Reference proteome</keyword>
<dbReference type="Proteomes" id="UP001597018">
    <property type="component" value="Unassembled WGS sequence"/>
</dbReference>